<dbReference type="EMBL" id="GEBQ01023865">
    <property type="protein sequence ID" value="JAT16112.1"/>
    <property type="molecule type" value="Transcribed_RNA"/>
</dbReference>
<protein>
    <submittedName>
        <fullName evidence="2">Uncharacterized protein</fullName>
    </submittedName>
</protein>
<sequence>FCDRLLYQPVATLFLSIVATVTRSSKPGLKEIGAELNSIIDEVITKGSADHLQDPDTVSDLPSMPTKTPGKNQRKTPAKTPGNKRTAKKIKKIKHYSDSEDDSPNSDNSADEEVFKPTQKKTRSGRSAVKLF</sequence>
<feature type="compositionally biased region" description="Basic residues" evidence="1">
    <location>
        <begin position="85"/>
        <end position="94"/>
    </location>
</feature>
<accession>A0A1B6KXF5</accession>
<name>A0A1B6KXF5_9HEMI</name>
<feature type="region of interest" description="Disordered" evidence="1">
    <location>
        <begin position="47"/>
        <end position="132"/>
    </location>
</feature>
<dbReference type="AlphaFoldDB" id="A0A1B6KXF5"/>
<feature type="non-terminal residue" evidence="2">
    <location>
        <position position="1"/>
    </location>
</feature>
<evidence type="ECO:0000256" key="1">
    <source>
        <dbReference type="SAM" id="MobiDB-lite"/>
    </source>
</evidence>
<feature type="compositionally biased region" description="Acidic residues" evidence="1">
    <location>
        <begin position="99"/>
        <end position="112"/>
    </location>
</feature>
<proteinExistence type="predicted"/>
<gene>
    <name evidence="2" type="ORF">g.10076</name>
</gene>
<reference evidence="2" key="1">
    <citation type="submission" date="2015-11" db="EMBL/GenBank/DDBJ databases">
        <title>De novo transcriptome assembly of four potential Pierce s Disease insect vectors from Arizona vineyards.</title>
        <authorList>
            <person name="Tassone E.E."/>
        </authorList>
    </citation>
    <scope>NUCLEOTIDE SEQUENCE</scope>
</reference>
<organism evidence="2">
    <name type="scientific">Graphocephala atropunctata</name>
    <dbReference type="NCBI Taxonomy" id="36148"/>
    <lineage>
        <taxon>Eukaryota</taxon>
        <taxon>Metazoa</taxon>
        <taxon>Ecdysozoa</taxon>
        <taxon>Arthropoda</taxon>
        <taxon>Hexapoda</taxon>
        <taxon>Insecta</taxon>
        <taxon>Pterygota</taxon>
        <taxon>Neoptera</taxon>
        <taxon>Paraneoptera</taxon>
        <taxon>Hemiptera</taxon>
        <taxon>Auchenorrhyncha</taxon>
        <taxon>Membracoidea</taxon>
        <taxon>Cicadellidae</taxon>
        <taxon>Cicadellinae</taxon>
        <taxon>Cicadellini</taxon>
        <taxon>Graphocephala</taxon>
    </lineage>
</organism>
<evidence type="ECO:0000313" key="2">
    <source>
        <dbReference type="EMBL" id="JAT16112.1"/>
    </source>
</evidence>